<dbReference type="InterPro" id="IPR043714">
    <property type="entry name" value="DUF5655"/>
</dbReference>
<dbReference type="Pfam" id="PF18899">
    <property type="entry name" value="DUF5655"/>
    <property type="match status" value="1"/>
</dbReference>
<feature type="domain" description="DUF5655" evidence="1">
    <location>
        <begin position="79"/>
        <end position="183"/>
    </location>
</feature>
<protein>
    <submittedName>
        <fullName evidence="2">Putative transport protein</fullName>
    </submittedName>
</protein>
<proteinExistence type="predicted"/>
<evidence type="ECO:0000259" key="1">
    <source>
        <dbReference type="Pfam" id="PF18899"/>
    </source>
</evidence>
<dbReference type="InterPro" id="IPR025629">
    <property type="entry name" value="DUF4287"/>
</dbReference>
<dbReference type="EMBL" id="JACHMN010000003">
    <property type="protein sequence ID" value="MBB5874587.1"/>
    <property type="molecule type" value="Genomic_DNA"/>
</dbReference>
<organism evidence="2 3">
    <name type="scientific">Allocatelliglobosispora scoriae</name>
    <dbReference type="NCBI Taxonomy" id="643052"/>
    <lineage>
        <taxon>Bacteria</taxon>
        <taxon>Bacillati</taxon>
        <taxon>Actinomycetota</taxon>
        <taxon>Actinomycetes</taxon>
        <taxon>Micromonosporales</taxon>
        <taxon>Micromonosporaceae</taxon>
        <taxon>Allocatelliglobosispora</taxon>
    </lineage>
</organism>
<evidence type="ECO:0000313" key="2">
    <source>
        <dbReference type="EMBL" id="MBB5874587.1"/>
    </source>
</evidence>
<reference evidence="2 3" key="1">
    <citation type="submission" date="2020-08" db="EMBL/GenBank/DDBJ databases">
        <title>Sequencing the genomes of 1000 actinobacteria strains.</title>
        <authorList>
            <person name="Klenk H.-P."/>
        </authorList>
    </citation>
    <scope>NUCLEOTIDE SEQUENCE [LARGE SCALE GENOMIC DNA]</scope>
    <source>
        <strain evidence="2 3">DSM 45362</strain>
    </source>
</reference>
<dbReference type="Pfam" id="PF14117">
    <property type="entry name" value="DUF4287"/>
    <property type="match status" value="1"/>
</dbReference>
<comment type="caution">
    <text evidence="2">The sequence shown here is derived from an EMBL/GenBank/DDBJ whole genome shotgun (WGS) entry which is preliminary data.</text>
</comment>
<keyword evidence="3" id="KW-1185">Reference proteome</keyword>
<accession>A0A841BZJ9</accession>
<dbReference type="AlphaFoldDB" id="A0A841BZJ9"/>
<dbReference type="Proteomes" id="UP000587527">
    <property type="component" value="Unassembled WGS sequence"/>
</dbReference>
<gene>
    <name evidence="2" type="ORF">F4553_008021</name>
</gene>
<sequence length="184" mass="19645">MPDPAAALASQLRNIEQGTGRSTVQWAALINATGLAKHGQIVSFLKSEHGLTHGNANTLAHAVREHQAGGPPPESDLLDAQYQGAKSALRPVYDEVVAVARALGDDVTVTVQKTGVSLRRHKQFALVQAPSSRHVQLGLNLKDTPATPRLQALSGMCSHRVHLTDVDDIDDEVAGWLRLAYGQA</sequence>
<evidence type="ECO:0000313" key="3">
    <source>
        <dbReference type="Proteomes" id="UP000587527"/>
    </source>
</evidence>
<name>A0A841BZJ9_9ACTN</name>
<dbReference type="RefSeq" id="WP_184846823.1">
    <property type="nucleotide sequence ID" value="NZ_JACHMN010000003.1"/>
</dbReference>